<sequence length="68" mass="7763">MTVASQVKQCLSSLKGIEASLNTFSIETEDEEVRQVFHETCLTTRKVIGDIEKRIGELEREEPQYNGF</sequence>
<evidence type="ECO:0000313" key="2">
    <source>
        <dbReference type="Proteomes" id="UP001148125"/>
    </source>
</evidence>
<evidence type="ECO:0000313" key="1">
    <source>
        <dbReference type="EMBL" id="MDE5412013.1"/>
    </source>
</evidence>
<proteinExistence type="predicted"/>
<gene>
    <name evidence="1" type="ORF">N7Z68_01270</name>
</gene>
<accession>A0ABT5V975</accession>
<dbReference type="Pfam" id="PF07870">
    <property type="entry name" value="DUF1657"/>
    <property type="match status" value="1"/>
</dbReference>
<name>A0ABT5V975_9BACI</name>
<dbReference type="Proteomes" id="UP001148125">
    <property type="component" value="Unassembled WGS sequence"/>
</dbReference>
<reference evidence="1" key="1">
    <citation type="submission" date="2024-05" db="EMBL/GenBank/DDBJ databases">
        <title>Alkalihalobacillus sp. strain MEB203 novel alkaliphilic bacterium from Lonar Lake, India.</title>
        <authorList>
            <person name="Joshi A."/>
            <person name="Thite S."/>
            <person name="Mengade P."/>
        </authorList>
    </citation>
    <scope>NUCLEOTIDE SEQUENCE</scope>
    <source>
        <strain evidence="1">MEB 203</strain>
    </source>
</reference>
<dbReference type="RefSeq" id="WP_275116637.1">
    <property type="nucleotide sequence ID" value="NZ_JAOTPO010000001.1"/>
</dbReference>
<protein>
    <submittedName>
        <fullName evidence="1">DUF1657 domain-containing protein</fullName>
    </submittedName>
</protein>
<dbReference type="InterPro" id="IPR012452">
    <property type="entry name" value="DUF1657"/>
</dbReference>
<organism evidence="1 2">
    <name type="scientific">Alkalihalobacterium chitinilyticum</name>
    <dbReference type="NCBI Taxonomy" id="2980103"/>
    <lineage>
        <taxon>Bacteria</taxon>
        <taxon>Bacillati</taxon>
        <taxon>Bacillota</taxon>
        <taxon>Bacilli</taxon>
        <taxon>Bacillales</taxon>
        <taxon>Bacillaceae</taxon>
        <taxon>Alkalihalobacterium</taxon>
    </lineage>
</organism>
<comment type="caution">
    <text evidence="1">The sequence shown here is derived from an EMBL/GenBank/DDBJ whole genome shotgun (WGS) entry which is preliminary data.</text>
</comment>
<keyword evidence="2" id="KW-1185">Reference proteome</keyword>
<dbReference type="EMBL" id="JAOTPO010000001">
    <property type="protein sequence ID" value="MDE5412013.1"/>
    <property type="molecule type" value="Genomic_DNA"/>
</dbReference>